<feature type="domain" description="NurA" evidence="1">
    <location>
        <begin position="56"/>
        <end position="330"/>
    </location>
</feature>
<organism evidence="2 3">
    <name type="scientific">Candidatus Methanofastidiosum methylothiophilum</name>
    <dbReference type="NCBI Taxonomy" id="1705564"/>
    <lineage>
        <taxon>Archaea</taxon>
        <taxon>Methanobacteriati</taxon>
        <taxon>Methanobacteriota</taxon>
        <taxon>Stenosarchaea group</taxon>
        <taxon>Candidatus Methanofastidiosia</taxon>
        <taxon>Candidatus Methanofastidiosales</taxon>
        <taxon>Candidatus Methanofastidiosaceae</taxon>
        <taxon>Candidatus Methanofastidiosum</taxon>
    </lineage>
</organism>
<evidence type="ECO:0000313" key="2">
    <source>
        <dbReference type="EMBL" id="KYC51528.1"/>
    </source>
</evidence>
<reference evidence="2 3" key="1">
    <citation type="journal article" date="2016" name="ISME J.">
        <title>Chasing the elusive Euryarchaeota class WSA2: genomes reveal a uniquely fastidious methyl-reducing methanogen.</title>
        <authorList>
            <person name="Nobu M.K."/>
            <person name="Narihiro T."/>
            <person name="Kuroda K."/>
            <person name="Mei R."/>
            <person name="Liu W.T."/>
        </authorList>
    </citation>
    <scope>NUCLEOTIDE SEQUENCE [LARGE SCALE GENOMIC DNA]</scope>
    <source>
        <strain evidence="2">U1lsi0528_Bin089</strain>
    </source>
</reference>
<proteinExistence type="predicted"/>
<dbReference type="EMBL" id="LNGD01000066">
    <property type="protein sequence ID" value="KYC51528.1"/>
    <property type="molecule type" value="Genomic_DNA"/>
</dbReference>
<gene>
    <name evidence="2" type="ORF">AMQ74_01116</name>
</gene>
<dbReference type="SMART" id="SM00933">
    <property type="entry name" value="NurA"/>
    <property type="match status" value="1"/>
</dbReference>
<evidence type="ECO:0000313" key="3">
    <source>
        <dbReference type="Proteomes" id="UP000075578"/>
    </source>
</evidence>
<protein>
    <recommendedName>
        <fullName evidence="1">NurA domain-containing protein</fullName>
    </recommendedName>
</protein>
<comment type="caution">
    <text evidence="2">The sequence shown here is derived from an EMBL/GenBank/DDBJ whole genome shotgun (WGS) entry which is preliminary data.</text>
</comment>
<name>A0A150J307_9EURY</name>
<dbReference type="InterPro" id="IPR018977">
    <property type="entry name" value="NurA_domain"/>
</dbReference>
<accession>A0A150J307</accession>
<dbReference type="Proteomes" id="UP000075578">
    <property type="component" value="Unassembled WGS sequence"/>
</dbReference>
<evidence type="ECO:0000259" key="1">
    <source>
        <dbReference type="SMART" id="SM00933"/>
    </source>
</evidence>
<dbReference type="AlphaFoldDB" id="A0A150J307"/>
<sequence>MNIDIIRDIINLIKNEENYSRDILVGEEPHFSDKRYDPYPLSEKNVNKFSLFDNNSKVCFIDGGNIELFSSPTFYLGLVRIYFNLFRNNKILAPRKIPQKYEFYVFGKAKSKGKDIDFNYRLFPFNKNTNISLNEEDMTIDSHDPSISSQIFRAELSSVCGIARRFLEWKISEIIIDEELEEGDIIVRDGSLQTAIKGESKYSDKAYAAAEKKQVTFCGVAKRSKLYTTKGRSLTYTIKLIGNKIYPNDMWYYHPIADINHSDHKAEMYFVKFHPSSKYIFRFEIEKNKSKILGENGVKEILGLIASNSIDLRFPGYPFGLVDADYIARVRSDEMETHKALFMSQCDDESILKYINDNISVEDAHDILDSLQWG</sequence>
<dbReference type="Pfam" id="PF09376">
    <property type="entry name" value="NurA"/>
    <property type="match status" value="1"/>
</dbReference>